<dbReference type="STRING" id="595434.RISK_000016"/>
<sequence length="74" mass="8444">MRELRFGSSRLFLWKCPGGLSPVSGSRVASSITHSCKAGRKPSPHCLPSDKIRETKLPRERFPEQIRFEWKCVS</sequence>
<keyword evidence="2" id="KW-1185">Reference proteome</keyword>
<protein>
    <submittedName>
        <fullName evidence="1">Uncharacterized protein</fullName>
    </submittedName>
</protein>
<organism evidence="1 2">
    <name type="scientific">Rhodopirellula islandica</name>
    <dbReference type="NCBI Taxonomy" id="595434"/>
    <lineage>
        <taxon>Bacteria</taxon>
        <taxon>Pseudomonadati</taxon>
        <taxon>Planctomycetota</taxon>
        <taxon>Planctomycetia</taxon>
        <taxon>Pirellulales</taxon>
        <taxon>Pirellulaceae</taxon>
        <taxon>Rhodopirellula</taxon>
    </lineage>
</organism>
<evidence type="ECO:0000313" key="2">
    <source>
        <dbReference type="Proteomes" id="UP000036367"/>
    </source>
</evidence>
<accession>A0A0J1BMW9</accession>
<gene>
    <name evidence="1" type="ORF">RISK_000016</name>
</gene>
<comment type="caution">
    <text evidence="1">The sequence shown here is derived from an EMBL/GenBank/DDBJ whole genome shotgun (WGS) entry which is preliminary data.</text>
</comment>
<dbReference type="PATRIC" id="fig|595434.4.peg.16"/>
<dbReference type="EMBL" id="LECT01000001">
    <property type="protein sequence ID" value="KLU07837.1"/>
    <property type="molecule type" value="Genomic_DNA"/>
</dbReference>
<evidence type="ECO:0000313" key="1">
    <source>
        <dbReference type="EMBL" id="KLU07837.1"/>
    </source>
</evidence>
<dbReference type="Proteomes" id="UP000036367">
    <property type="component" value="Unassembled WGS sequence"/>
</dbReference>
<name>A0A0J1BMW9_RHOIS</name>
<reference evidence="1" key="1">
    <citation type="submission" date="2015-05" db="EMBL/GenBank/DDBJ databases">
        <title>Permanent draft genome of Rhodopirellula islandicus K833.</title>
        <authorList>
            <person name="Kizina J."/>
            <person name="Richter M."/>
            <person name="Glockner F.O."/>
            <person name="Harder J."/>
        </authorList>
    </citation>
    <scope>NUCLEOTIDE SEQUENCE [LARGE SCALE GENOMIC DNA]</scope>
    <source>
        <strain evidence="1">K833</strain>
    </source>
</reference>
<dbReference type="AlphaFoldDB" id="A0A0J1BMW9"/>
<proteinExistence type="predicted"/>